<accession>A0A7V8RCJ8</accession>
<evidence type="ECO:0000313" key="6">
    <source>
        <dbReference type="Proteomes" id="UP000589292"/>
    </source>
</evidence>
<dbReference type="GO" id="GO:0003700">
    <property type="term" value="F:DNA-binding transcription factor activity"/>
    <property type="evidence" value="ECO:0007669"/>
    <property type="project" value="InterPro"/>
</dbReference>
<dbReference type="PANTHER" id="PTHR43537:SF5">
    <property type="entry name" value="UXU OPERON TRANSCRIPTIONAL REGULATOR"/>
    <property type="match status" value="1"/>
</dbReference>
<reference evidence="5 6" key="1">
    <citation type="journal article" date="1994" name="Int. J. Syst. Bacteriol.">
        <title>Phylogenetic positions of novel aerobic, bacteriochlorophyll a-containing bacteria and description of Roseococcus thiosulfatophilus gen. nov., sp. nov., Erythromicrobium ramosum gen. nov., sp. nov., and Erythrobacter litoralis sp. nov.</title>
        <authorList>
            <person name="Yurkov V."/>
            <person name="Stackebrandt E."/>
            <person name="Holmes A."/>
            <person name="Fuerst J.A."/>
            <person name="Hugenholtz P."/>
            <person name="Golecki J."/>
            <person name="Gad'on N."/>
            <person name="Gorlenko V.M."/>
            <person name="Kompantseva E.I."/>
            <person name="Drews G."/>
        </authorList>
    </citation>
    <scope>NUCLEOTIDE SEQUENCE [LARGE SCALE GENOMIC DNA]</scope>
    <source>
        <strain evidence="5 6">KR-99</strain>
    </source>
</reference>
<dbReference type="EMBL" id="VDES01000002">
    <property type="protein sequence ID" value="MBA1373963.1"/>
    <property type="molecule type" value="Genomic_DNA"/>
</dbReference>
<gene>
    <name evidence="5" type="ORF">FG486_06395</name>
</gene>
<keyword evidence="2" id="KW-0238">DNA-binding</keyword>
<keyword evidence="1" id="KW-0805">Transcription regulation</keyword>
<protein>
    <submittedName>
        <fullName evidence="5">GntR family transcriptional regulator</fullName>
    </submittedName>
</protein>
<evidence type="ECO:0000256" key="3">
    <source>
        <dbReference type="ARBA" id="ARBA00023163"/>
    </source>
</evidence>
<evidence type="ECO:0000256" key="2">
    <source>
        <dbReference type="ARBA" id="ARBA00023125"/>
    </source>
</evidence>
<evidence type="ECO:0000313" key="5">
    <source>
        <dbReference type="EMBL" id="MBA1373963.1"/>
    </source>
</evidence>
<dbReference type="Pfam" id="PF00392">
    <property type="entry name" value="GntR"/>
    <property type="match status" value="1"/>
</dbReference>
<dbReference type="SMART" id="SM00345">
    <property type="entry name" value="HTH_GNTR"/>
    <property type="match status" value="1"/>
</dbReference>
<sequence length="221" mass="24139">MDIPVQAREITMALSKPPAFEQAYAFLHYRLRNGDYMPGSRVQAGDVVSVLGISATPVREALSRLAGQGLLIDRRAMGYFVPPVDPVDLRDLYSLASMLAVSAMRSINLPSLDRQRYGTGAELPCGCAGELLVTIASLTANSALCLVAANVDDRLAPFAAVEKAMFGEVDREQGEFVHWLASCDQRQCVLNVARFYRRRMRSTMDIAASASASMSARENIF</sequence>
<proteinExistence type="predicted"/>
<dbReference type="GO" id="GO:0003677">
    <property type="term" value="F:DNA binding"/>
    <property type="evidence" value="ECO:0007669"/>
    <property type="project" value="UniProtKB-KW"/>
</dbReference>
<dbReference type="Proteomes" id="UP000589292">
    <property type="component" value="Unassembled WGS sequence"/>
</dbReference>
<dbReference type="PANTHER" id="PTHR43537">
    <property type="entry name" value="TRANSCRIPTIONAL REGULATOR, GNTR FAMILY"/>
    <property type="match status" value="1"/>
</dbReference>
<feature type="domain" description="HTH gntR-type" evidence="4">
    <location>
        <begin position="17"/>
        <end position="84"/>
    </location>
</feature>
<dbReference type="InterPro" id="IPR036390">
    <property type="entry name" value="WH_DNA-bd_sf"/>
</dbReference>
<dbReference type="InterPro" id="IPR000524">
    <property type="entry name" value="Tscrpt_reg_HTH_GntR"/>
</dbReference>
<organism evidence="5 6">
    <name type="scientific">Sphingomonas ursincola</name>
    <dbReference type="NCBI Taxonomy" id="56361"/>
    <lineage>
        <taxon>Bacteria</taxon>
        <taxon>Pseudomonadati</taxon>
        <taxon>Pseudomonadota</taxon>
        <taxon>Alphaproteobacteria</taxon>
        <taxon>Sphingomonadales</taxon>
        <taxon>Sphingomonadaceae</taxon>
        <taxon>Sphingomonas</taxon>
    </lineage>
</organism>
<dbReference type="InterPro" id="IPR036388">
    <property type="entry name" value="WH-like_DNA-bd_sf"/>
</dbReference>
<evidence type="ECO:0000256" key="1">
    <source>
        <dbReference type="ARBA" id="ARBA00023015"/>
    </source>
</evidence>
<dbReference type="Gene3D" id="1.10.10.10">
    <property type="entry name" value="Winged helix-like DNA-binding domain superfamily/Winged helix DNA-binding domain"/>
    <property type="match status" value="1"/>
</dbReference>
<dbReference type="AlphaFoldDB" id="A0A7V8RCJ8"/>
<name>A0A7V8RCJ8_9SPHN</name>
<keyword evidence="6" id="KW-1185">Reference proteome</keyword>
<dbReference type="SUPFAM" id="SSF46785">
    <property type="entry name" value="Winged helix' DNA-binding domain"/>
    <property type="match status" value="1"/>
</dbReference>
<comment type="caution">
    <text evidence="5">The sequence shown here is derived from an EMBL/GenBank/DDBJ whole genome shotgun (WGS) entry which is preliminary data.</text>
</comment>
<keyword evidence="3" id="KW-0804">Transcription</keyword>
<evidence type="ECO:0000259" key="4">
    <source>
        <dbReference type="PROSITE" id="PS50949"/>
    </source>
</evidence>
<dbReference type="PROSITE" id="PS50949">
    <property type="entry name" value="HTH_GNTR"/>
    <property type="match status" value="1"/>
</dbReference>